<dbReference type="AlphaFoldDB" id="A0A2Z2HIE2"/>
<evidence type="ECO:0000256" key="5">
    <source>
        <dbReference type="ARBA" id="ARBA00032644"/>
    </source>
</evidence>
<dbReference type="SUPFAM" id="SSF55811">
    <property type="entry name" value="Nudix"/>
    <property type="match status" value="1"/>
</dbReference>
<dbReference type="InterPro" id="IPR015797">
    <property type="entry name" value="NUDIX_hydrolase-like_dom_sf"/>
</dbReference>
<evidence type="ECO:0000256" key="2">
    <source>
        <dbReference type="ARBA" id="ARBA00018911"/>
    </source>
</evidence>
<evidence type="ECO:0000256" key="1">
    <source>
        <dbReference type="ARBA" id="ARBA00005582"/>
    </source>
</evidence>
<evidence type="ECO:0000313" key="8">
    <source>
        <dbReference type="Proteomes" id="UP000249949"/>
    </source>
</evidence>
<dbReference type="Pfam" id="PF00293">
    <property type="entry name" value="NUDIX"/>
    <property type="match status" value="1"/>
</dbReference>
<accession>A0A2Z2HIE2</accession>
<gene>
    <name evidence="7" type="ORF">NMSP_0328</name>
</gene>
<dbReference type="Gene3D" id="3.90.79.10">
    <property type="entry name" value="Nucleoside Triphosphate Pyrophosphohydrolase"/>
    <property type="match status" value="1"/>
</dbReference>
<evidence type="ECO:0000313" key="7">
    <source>
        <dbReference type="EMBL" id="ARS63952.1"/>
    </source>
</evidence>
<name>A0A2Z2HIE2_9ARCH</name>
<dbReference type="InterPro" id="IPR051325">
    <property type="entry name" value="Nudix_hydrolase_domain"/>
</dbReference>
<dbReference type="InterPro" id="IPR020084">
    <property type="entry name" value="NUDIX_hydrolase_CS"/>
</dbReference>
<dbReference type="PANTHER" id="PTHR21340:SF0">
    <property type="entry name" value="BIS(5'-NUCLEOSYL)-TETRAPHOSPHATASE [ASYMMETRICAL]"/>
    <property type="match status" value="1"/>
</dbReference>
<dbReference type="OrthoDB" id="25379at2157"/>
<dbReference type="GeneID" id="32900827"/>
<dbReference type="InterPro" id="IPR000086">
    <property type="entry name" value="NUDIX_hydrolase_dom"/>
</dbReference>
<dbReference type="RefSeq" id="WP_086907154.1">
    <property type="nucleotide sequence ID" value="NZ_CP021324.1"/>
</dbReference>
<evidence type="ECO:0000256" key="3">
    <source>
        <dbReference type="ARBA" id="ARBA00022741"/>
    </source>
</evidence>
<dbReference type="GO" id="GO:0004081">
    <property type="term" value="F:bis(5'-nucleosyl)-tetraphosphatase (asymmetrical) activity"/>
    <property type="evidence" value="ECO:0007669"/>
    <property type="project" value="TreeGrafter"/>
</dbReference>
<reference evidence="7 8" key="1">
    <citation type="journal article" date="2017" name="Environ. Microbiol.">
        <title>Genome and epigenome of a novel marine Thaumarchaeota strain suggest viral infection, phosphorothioation DNA modification and multiple restriction systems.</title>
        <authorList>
            <person name="Ahlgren N.A."/>
            <person name="Chen Y."/>
            <person name="Needham D.M."/>
            <person name="Parada A.E."/>
            <person name="Sachdeva R."/>
            <person name="Trinh V."/>
            <person name="Chen T."/>
            <person name="Fuhrman J.A."/>
        </authorList>
    </citation>
    <scope>NUCLEOTIDE SEQUENCE [LARGE SCALE GENOMIC DNA]</scope>
    <source>
        <strain evidence="7 8">SPOT01</strain>
    </source>
</reference>
<dbReference type="Proteomes" id="UP000249949">
    <property type="component" value="Chromosome"/>
</dbReference>
<organism evidence="7 8">
    <name type="scientific">Candidatus Nitrosomarinus catalinensis</name>
    <dbReference type="NCBI Taxonomy" id="1898749"/>
    <lineage>
        <taxon>Archaea</taxon>
        <taxon>Nitrososphaerota</taxon>
        <taxon>Nitrososphaeria</taxon>
        <taxon>Nitrosopumilales</taxon>
        <taxon>Nitrosopumilaceae</taxon>
        <taxon>Candidatus Nitrosomarinus</taxon>
    </lineage>
</organism>
<dbReference type="GO" id="GO:0006167">
    <property type="term" value="P:AMP biosynthetic process"/>
    <property type="evidence" value="ECO:0007669"/>
    <property type="project" value="TreeGrafter"/>
</dbReference>
<evidence type="ECO:0000259" key="6">
    <source>
        <dbReference type="PROSITE" id="PS51462"/>
    </source>
</evidence>
<dbReference type="GO" id="GO:0000166">
    <property type="term" value="F:nucleotide binding"/>
    <property type="evidence" value="ECO:0007669"/>
    <property type="project" value="UniProtKB-KW"/>
</dbReference>
<feature type="domain" description="Nudix hydrolase" evidence="6">
    <location>
        <begin position="2"/>
        <end position="134"/>
    </location>
</feature>
<dbReference type="PANTHER" id="PTHR21340">
    <property type="entry name" value="DIADENOSINE 5,5-P1,P4-TETRAPHOSPHATE PYROPHOSPHOHYDROLASE MUTT"/>
    <property type="match status" value="1"/>
</dbReference>
<sequence>MIEETSAGIVLFRKEESKILFLLLHYPSGHWDFVKGKMEQEESTHQTAVRETKEETGITDIVFVENFEEWIQYNFKYQGELVQKKVVFFLAETKTKEVKISHEHSGYTWLDYNSSMEKTTFDNAKTVLTKAEKLLSNTL</sequence>
<dbReference type="KEGG" id="nct:NMSP_0328"/>
<dbReference type="CDD" id="cd03428">
    <property type="entry name" value="NUDIX_Ap4A_Nudt2"/>
    <property type="match status" value="1"/>
</dbReference>
<dbReference type="PROSITE" id="PS00893">
    <property type="entry name" value="NUDIX_BOX"/>
    <property type="match status" value="1"/>
</dbReference>
<proteinExistence type="inferred from homology"/>
<keyword evidence="3" id="KW-0547">Nucleotide-binding</keyword>
<evidence type="ECO:0000256" key="4">
    <source>
        <dbReference type="ARBA" id="ARBA00022801"/>
    </source>
</evidence>
<dbReference type="InterPro" id="IPR003565">
    <property type="entry name" value="Tetra_PHTase"/>
</dbReference>
<keyword evidence="4" id="KW-0378">Hydrolase</keyword>
<dbReference type="EMBL" id="CP021324">
    <property type="protein sequence ID" value="ARS63952.1"/>
    <property type="molecule type" value="Genomic_DNA"/>
</dbReference>
<protein>
    <recommendedName>
        <fullName evidence="2">Bis(5'-nucleosyl)-tetraphosphatase [asymmetrical]</fullName>
    </recommendedName>
    <alternativeName>
        <fullName evidence="5">Diadenosine 5',5'''-P1,P4-tetraphosphate asymmetrical hydrolase</fullName>
    </alternativeName>
</protein>
<dbReference type="PROSITE" id="PS51462">
    <property type="entry name" value="NUDIX"/>
    <property type="match status" value="1"/>
</dbReference>
<keyword evidence="8" id="KW-1185">Reference proteome</keyword>
<dbReference type="GO" id="GO:0006754">
    <property type="term" value="P:ATP biosynthetic process"/>
    <property type="evidence" value="ECO:0007669"/>
    <property type="project" value="TreeGrafter"/>
</dbReference>
<comment type="similarity">
    <text evidence="1">Belongs to the Nudix hydrolase family.</text>
</comment>